<evidence type="ECO:0000313" key="2">
    <source>
        <dbReference type="EMBL" id="KAA8907432.1"/>
    </source>
</evidence>
<accession>A0A5J5EYE3</accession>
<feature type="transmembrane region" description="Helical" evidence="1">
    <location>
        <begin position="137"/>
        <end position="162"/>
    </location>
</feature>
<name>A0A5J5EYE3_9PEZI</name>
<dbReference type="Proteomes" id="UP000326924">
    <property type="component" value="Unassembled WGS sequence"/>
</dbReference>
<dbReference type="EMBL" id="VXIS01000079">
    <property type="protein sequence ID" value="KAA8907432.1"/>
    <property type="molecule type" value="Genomic_DNA"/>
</dbReference>
<dbReference type="AlphaFoldDB" id="A0A5J5EYE3"/>
<organism evidence="2 3">
    <name type="scientific">Sphaerosporella brunnea</name>
    <dbReference type="NCBI Taxonomy" id="1250544"/>
    <lineage>
        <taxon>Eukaryota</taxon>
        <taxon>Fungi</taxon>
        <taxon>Dikarya</taxon>
        <taxon>Ascomycota</taxon>
        <taxon>Pezizomycotina</taxon>
        <taxon>Pezizomycetes</taxon>
        <taxon>Pezizales</taxon>
        <taxon>Pyronemataceae</taxon>
        <taxon>Sphaerosporella</taxon>
    </lineage>
</organism>
<dbReference type="InParanoid" id="A0A5J5EYE3"/>
<proteinExistence type="predicted"/>
<keyword evidence="1" id="KW-1133">Transmembrane helix</keyword>
<evidence type="ECO:0000313" key="3">
    <source>
        <dbReference type="Proteomes" id="UP000326924"/>
    </source>
</evidence>
<protein>
    <submittedName>
        <fullName evidence="2">Uncharacterized protein</fullName>
    </submittedName>
</protein>
<sequence>MLRQPTLRDLLRCIHRHLPSGRMPYYITGAISTADVPAPDEVGHAEDLEGGGEAGTVVLKDDDDIEAWWCISEANPMEVQVVLDSAADAAGEMAQIPLRFCFLKGANIRYMFHFCRAFSGKWNIGGGLGCRLLSSSVFLFSFFPFFLFFFYCLLVFFAWFLILRGCFVVHCLCKFGYDWTGGIYVLTMLRTLCICVKPCPCKIVRGSLLRLMALLVISV</sequence>
<keyword evidence="1" id="KW-0812">Transmembrane</keyword>
<dbReference type="OrthoDB" id="10451973at2759"/>
<evidence type="ECO:0000256" key="1">
    <source>
        <dbReference type="SAM" id="Phobius"/>
    </source>
</evidence>
<keyword evidence="3" id="KW-1185">Reference proteome</keyword>
<comment type="caution">
    <text evidence="2">The sequence shown here is derived from an EMBL/GenBank/DDBJ whole genome shotgun (WGS) entry which is preliminary data.</text>
</comment>
<reference evidence="2 3" key="1">
    <citation type="submission" date="2019-09" db="EMBL/GenBank/DDBJ databases">
        <title>Draft genome of the ectomycorrhizal ascomycete Sphaerosporella brunnea.</title>
        <authorList>
            <consortium name="DOE Joint Genome Institute"/>
            <person name="Benucci G.M."/>
            <person name="Marozzi G."/>
            <person name="Antonielli L."/>
            <person name="Sanchez S."/>
            <person name="Marco P."/>
            <person name="Wang X."/>
            <person name="Falini L.B."/>
            <person name="Barry K."/>
            <person name="Haridas S."/>
            <person name="Lipzen A."/>
            <person name="Labutti K."/>
            <person name="Grigoriev I.V."/>
            <person name="Murat C."/>
            <person name="Martin F."/>
            <person name="Albertini E."/>
            <person name="Donnini D."/>
            <person name="Bonito G."/>
        </authorList>
    </citation>
    <scope>NUCLEOTIDE SEQUENCE [LARGE SCALE GENOMIC DNA]</scope>
    <source>
        <strain evidence="2 3">Sb_GMNB300</strain>
    </source>
</reference>
<keyword evidence="1" id="KW-0472">Membrane</keyword>
<gene>
    <name evidence="2" type="ORF">FN846DRAFT_946994</name>
</gene>